<dbReference type="InterPro" id="IPR033433">
    <property type="entry name" value="GtaA_N"/>
</dbReference>
<dbReference type="GO" id="GO:0005975">
    <property type="term" value="P:carbohydrate metabolic process"/>
    <property type="evidence" value="ECO:0007669"/>
    <property type="project" value="InterPro"/>
</dbReference>
<dbReference type="PANTHER" id="PTHR31987">
    <property type="entry name" value="GLUTAMINASE A-RELATED"/>
    <property type="match status" value="1"/>
</dbReference>
<feature type="domain" description="Glutaminase A central" evidence="1">
    <location>
        <begin position="295"/>
        <end position="646"/>
    </location>
</feature>
<evidence type="ECO:0000313" key="3">
    <source>
        <dbReference type="EMBL" id="CAI4019112.1"/>
    </source>
</evidence>
<evidence type="ECO:0000259" key="1">
    <source>
        <dbReference type="Pfam" id="PF16335"/>
    </source>
</evidence>
<accession>A0A9P1GQN3</accession>
<comment type="caution">
    <text evidence="3">The sequence shown here is derived from an EMBL/GenBank/DDBJ whole genome shotgun (WGS) entry which is preliminary data.</text>
</comment>
<dbReference type="Pfam" id="PF16335">
    <property type="entry name" value="GtaA_6_Hairpin"/>
    <property type="match status" value="1"/>
</dbReference>
<reference evidence="4" key="2">
    <citation type="submission" date="2024-04" db="EMBL/GenBank/DDBJ databases">
        <authorList>
            <person name="Chen Y."/>
            <person name="Shah S."/>
            <person name="Dougan E. K."/>
            <person name="Thang M."/>
            <person name="Chan C."/>
        </authorList>
    </citation>
    <scope>NUCLEOTIDE SEQUENCE [LARGE SCALE GENOMIC DNA]</scope>
</reference>
<dbReference type="EMBL" id="CAMXCT020006733">
    <property type="protein sequence ID" value="CAL1172487.1"/>
    <property type="molecule type" value="Genomic_DNA"/>
</dbReference>
<dbReference type="InterPro" id="IPR032514">
    <property type="entry name" value="GtaA_central"/>
</dbReference>
<dbReference type="OrthoDB" id="3918848at2759"/>
<evidence type="ECO:0000313" key="4">
    <source>
        <dbReference type="EMBL" id="CAL1172487.1"/>
    </source>
</evidence>
<dbReference type="Pfam" id="PF17168">
    <property type="entry name" value="DUF5127"/>
    <property type="match status" value="1"/>
</dbReference>
<sequence length="664" mass="74228">MRIGHRIEVSSPIAIGCWSRLAGHDNLTDGSPQHWTGDSLEWVGLLRVGSTVYRWLGQPVLDLPAAVQKSVEVRPTTTRYTFQAGSAEMIVDFMTPSFGHDEVLVVATCPITTMNFTVVRADAPVQIYFDMSATAATKSDKQEVVGVREVSDTLQAVRVGTTEQHVLGQTSDRSDWGYRYLAAPSATKATIHSAAESRQAFVNGSYAKLQDEVAPKAARELALSVQVDLASSSRIYLMFDEVVAQRFFGTELMPLWRRHGAAIRALEAAEEEAESRWRQAQAFDQQLITQLSRFGQQYADIGALVYRQVMGATSTAWNNQTGEAWPFMKEISSDGDVSTVDVIFPAFPLFLHAAPEFFRKLLIPLMVYSVNSTAAYGMDVKYDLPWAPHHLGAWPICDLPSKKQEQMPVEESGNMLIMLAALAQKQGPNSTAWLKSYWPVLSTWADFLTQSLPDPGKQLCTDDFEGPNPHNVNLAAKGIVALGAYAELLQLDGQVPAAQKFRSLAEGFAKKWVEMAKSGWKERGDHFRRQYNLPWTWSQKYNLIWQKVLGLSLFPESVFEQETAEYERHRNEFGIPLDDRHQYTKADWSIWSAAFGTKAHFQAAVRDLWHFASSTSDRVPFTDWFDTKTGKQQGFRARPVMGGLFIGLVVPDGSFSVENMTTVV</sequence>
<gene>
    <name evidence="3" type="ORF">C1SCF055_LOCUS43633</name>
</gene>
<evidence type="ECO:0000259" key="2">
    <source>
        <dbReference type="Pfam" id="PF17168"/>
    </source>
</evidence>
<dbReference type="SUPFAM" id="SSF48208">
    <property type="entry name" value="Six-hairpin glycosidases"/>
    <property type="match status" value="1"/>
</dbReference>
<dbReference type="AlphaFoldDB" id="A0A9P1GQN3"/>
<dbReference type="InterPro" id="IPR008928">
    <property type="entry name" value="6-hairpin_glycosidase_sf"/>
</dbReference>
<dbReference type="PANTHER" id="PTHR31987:SF1">
    <property type="entry name" value="GLUTAMINASE A"/>
    <property type="match status" value="1"/>
</dbReference>
<reference evidence="3" key="1">
    <citation type="submission" date="2022-10" db="EMBL/GenBank/DDBJ databases">
        <authorList>
            <person name="Chen Y."/>
            <person name="Dougan E. K."/>
            <person name="Chan C."/>
            <person name="Rhodes N."/>
            <person name="Thang M."/>
        </authorList>
    </citation>
    <scope>NUCLEOTIDE SEQUENCE</scope>
</reference>
<evidence type="ECO:0000313" key="5">
    <source>
        <dbReference type="EMBL" id="CAL4806424.1"/>
    </source>
</evidence>
<feature type="domain" description="Glutaminase A N-terminal" evidence="2">
    <location>
        <begin position="76"/>
        <end position="288"/>
    </location>
</feature>
<dbReference type="EMBL" id="CAMXCT030006733">
    <property type="protein sequence ID" value="CAL4806424.1"/>
    <property type="molecule type" value="Genomic_DNA"/>
</dbReference>
<name>A0A9P1GQN3_9DINO</name>
<organism evidence="3">
    <name type="scientific">Cladocopium goreaui</name>
    <dbReference type="NCBI Taxonomy" id="2562237"/>
    <lineage>
        <taxon>Eukaryota</taxon>
        <taxon>Sar</taxon>
        <taxon>Alveolata</taxon>
        <taxon>Dinophyceae</taxon>
        <taxon>Suessiales</taxon>
        <taxon>Symbiodiniaceae</taxon>
        <taxon>Cladocopium</taxon>
    </lineage>
</organism>
<dbReference type="InterPro" id="IPR052743">
    <property type="entry name" value="Glutaminase_GtaA"/>
</dbReference>
<dbReference type="EMBL" id="CAMXCT010006733">
    <property type="protein sequence ID" value="CAI4019112.1"/>
    <property type="molecule type" value="Genomic_DNA"/>
</dbReference>
<proteinExistence type="predicted"/>
<keyword evidence="6" id="KW-1185">Reference proteome</keyword>
<evidence type="ECO:0000313" key="6">
    <source>
        <dbReference type="Proteomes" id="UP001152797"/>
    </source>
</evidence>
<protein>
    <submittedName>
        <fullName evidence="5">Glutaminase A</fullName>
    </submittedName>
</protein>
<dbReference type="Proteomes" id="UP001152797">
    <property type="component" value="Unassembled WGS sequence"/>
</dbReference>